<dbReference type="InterPro" id="IPR036236">
    <property type="entry name" value="Znf_C2H2_sf"/>
</dbReference>
<dbReference type="PROSITE" id="PS50157">
    <property type="entry name" value="ZINC_FINGER_C2H2_2"/>
    <property type="match status" value="5"/>
</dbReference>
<organism evidence="14 15">
    <name type="scientific">Umbra pygmaea</name>
    <name type="common">Eastern mudminnow</name>
    <dbReference type="NCBI Taxonomy" id="75934"/>
    <lineage>
        <taxon>Eukaryota</taxon>
        <taxon>Metazoa</taxon>
        <taxon>Chordata</taxon>
        <taxon>Craniata</taxon>
        <taxon>Vertebrata</taxon>
        <taxon>Euteleostomi</taxon>
        <taxon>Actinopterygii</taxon>
        <taxon>Neopterygii</taxon>
        <taxon>Teleostei</taxon>
        <taxon>Protacanthopterygii</taxon>
        <taxon>Esociformes</taxon>
        <taxon>Umbridae</taxon>
        <taxon>Umbra</taxon>
    </lineage>
</organism>
<keyword evidence="7" id="KW-0238">DNA-binding</keyword>
<keyword evidence="9" id="KW-0539">Nucleus</keyword>
<protein>
    <submittedName>
        <fullName evidence="14">Uncharacterized protein</fullName>
    </submittedName>
</protein>
<accession>A0ABD0X8D0</accession>
<feature type="region of interest" description="Disordered" evidence="11">
    <location>
        <begin position="99"/>
        <end position="124"/>
    </location>
</feature>
<sequence length="562" mass="64789">MDVVRLFINLLSVHRQQLQALALQGEIQTEALAQLLEKEELRRMEPNVKLEDVEDPEDYLLLLEEAATNSRLSKAWRLLGRENLRSGKTDFETLRASLQSQVREEQSQRQKEFSSVRYNPERGPRELGQELKTAAQHWLRPDRRTAAEIVRTVTLQRFVSLLPTEVGELVVKHCPQDMEEAVCMSEEYMKTTNREEISEMNNYSDEVAAPADQQTEKARNAENQVGCAKMKVTGPWLFTNIRNMSDICQSTFVNLDARHPEEIYHEERKPDGKDDLVEENRFANQEDWIKEEILYNSHAEVEVEIGSPSEIGNLENVERAQLRNIANHLATSERAKRGVSAPVISSTSPYTVERDIPTHLIQKNIKHPSHRLSHRCPDCGKSYKRADFLNKHSCSAFPKFQCLDCDRTFASQTCLTHHRRSHNKALGCPECGKQFRDKYNLRCHMRTHTGETPYTCTDCGDVFAQLKGLQEHSNIHTGERPFRCTVCGEGFHHSRTLTKHKLLHSQAKPYLCACCGKRFKLNDYLLRHLRTVHNKSIYIDRDQGFHQKDLDTFYQVPVVGDP</sequence>
<dbReference type="InterPro" id="IPR038269">
    <property type="entry name" value="SCAN_sf"/>
</dbReference>
<dbReference type="SUPFAM" id="SSF57667">
    <property type="entry name" value="beta-beta-alpha zinc fingers"/>
    <property type="match status" value="3"/>
</dbReference>
<reference evidence="14 15" key="1">
    <citation type="submission" date="2024-06" db="EMBL/GenBank/DDBJ databases">
        <authorList>
            <person name="Pan Q."/>
            <person name="Wen M."/>
            <person name="Jouanno E."/>
            <person name="Zahm M."/>
            <person name="Klopp C."/>
            <person name="Cabau C."/>
            <person name="Louis A."/>
            <person name="Berthelot C."/>
            <person name="Parey E."/>
            <person name="Roest Crollius H."/>
            <person name="Montfort J."/>
            <person name="Robinson-Rechavi M."/>
            <person name="Bouchez O."/>
            <person name="Lampietro C."/>
            <person name="Lopez Roques C."/>
            <person name="Donnadieu C."/>
            <person name="Postlethwait J."/>
            <person name="Bobe J."/>
            <person name="Verreycken H."/>
            <person name="Guiguen Y."/>
        </authorList>
    </citation>
    <scope>NUCLEOTIDE SEQUENCE [LARGE SCALE GENOMIC DNA]</scope>
    <source>
        <strain evidence="14">Up_M1</strain>
        <tissue evidence="14">Testis</tissue>
    </source>
</reference>
<comment type="caution">
    <text evidence="14">The sequence shown here is derived from an EMBL/GenBank/DDBJ whole genome shotgun (WGS) entry which is preliminary data.</text>
</comment>
<dbReference type="GO" id="GO:0003677">
    <property type="term" value="F:DNA binding"/>
    <property type="evidence" value="ECO:0007669"/>
    <property type="project" value="UniProtKB-KW"/>
</dbReference>
<dbReference type="InterPro" id="IPR013087">
    <property type="entry name" value="Znf_C2H2_type"/>
</dbReference>
<comment type="subcellular location">
    <subcellularLocation>
        <location evidence="1">Nucleus</location>
    </subcellularLocation>
</comment>
<keyword evidence="5" id="KW-0862">Zinc</keyword>
<feature type="domain" description="C2H2-type" evidence="12">
    <location>
        <begin position="454"/>
        <end position="481"/>
    </location>
</feature>
<name>A0ABD0X8D0_UMBPY</name>
<dbReference type="PANTHER" id="PTHR24394:SF48">
    <property type="entry name" value="ZINC FINGER PROTEIN 771"/>
    <property type="match status" value="1"/>
</dbReference>
<dbReference type="SMART" id="SM00431">
    <property type="entry name" value="SCAN"/>
    <property type="match status" value="1"/>
</dbReference>
<dbReference type="Proteomes" id="UP001557470">
    <property type="component" value="Unassembled WGS sequence"/>
</dbReference>
<dbReference type="Pfam" id="PF13894">
    <property type="entry name" value="zf-C2H2_4"/>
    <property type="match status" value="1"/>
</dbReference>
<dbReference type="Pfam" id="PF00096">
    <property type="entry name" value="zf-C2H2"/>
    <property type="match status" value="2"/>
</dbReference>
<keyword evidence="4 10" id="KW-0863">Zinc-finger</keyword>
<keyword evidence="2" id="KW-0479">Metal-binding</keyword>
<dbReference type="Pfam" id="PF02023">
    <property type="entry name" value="SCAN"/>
    <property type="match status" value="1"/>
</dbReference>
<keyword evidence="8" id="KW-0804">Transcription</keyword>
<evidence type="ECO:0000313" key="14">
    <source>
        <dbReference type="EMBL" id="KAL0994267.1"/>
    </source>
</evidence>
<dbReference type="FunFam" id="3.30.160.60:FF:000624">
    <property type="entry name" value="zinc finger protein 697"/>
    <property type="match status" value="1"/>
</dbReference>
<dbReference type="FunFam" id="3.30.160.60:FF:001450">
    <property type="entry name" value="zinc finger protein 774"/>
    <property type="match status" value="1"/>
</dbReference>
<feature type="domain" description="SCAN box" evidence="13">
    <location>
        <begin position="110"/>
        <end position="190"/>
    </location>
</feature>
<evidence type="ECO:0000256" key="6">
    <source>
        <dbReference type="ARBA" id="ARBA00023015"/>
    </source>
</evidence>
<dbReference type="EMBL" id="JAGEUA010000003">
    <property type="protein sequence ID" value="KAL0994267.1"/>
    <property type="molecule type" value="Genomic_DNA"/>
</dbReference>
<dbReference type="FunFam" id="3.30.160.60:FF:000100">
    <property type="entry name" value="Zinc finger 45-like"/>
    <property type="match status" value="1"/>
</dbReference>
<feature type="domain" description="C2H2-type" evidence="12">
    <location>
        <begin position="510"/>
        <end position="533"/>
    </location>
</feature>
<feature type="domain" description="C2H2-type" evidence="12">
    <location>
        <begin position="400"/>
        <end position="422"/>
    </location>
</feature>
<dbReference type="Gene3D" id="1.10.4020.10">
    <property type="entry name" value="DNA breaking-rejoining enzymes"/>
    <property type="match status" value="1"/>
</dbReference>
<dbReference type="PROSITE" id="PS00028">
    <property type="entry name" value="ZINC_FINGER_C2H2_1"/>
    <property type="match status" value="5"/>
</dbReference>
<evidence type="ECO:0000259" key="13">
    <source>
        <dbReference type="PROSITE" id="PS50804"/>
    </source>
</evidence>
<evidence type="ECO:0000256" key="5">
    <source>
        <dbReference type="ARBA" id="ARBA00022833"/>
    </source>
</evidence>
<evidence type="ECO:0000256" key="2">
    <source>
        <dbReference type="ARBA" id="ARBA00022723"/>
    </source>
</evidence>
<evidence type="ECO:0000259" key="12">
    <source>
        <dbReference type="PROSITE" id="PS50157"/>
    </source>
</evidence>
<evidence type="ECO:0000256" key="8">
    <source>
        <dbReference type="ARBA" id="ARBA00023163"/>
    </source>
</evidence>
<dbReference type="GO" id="GO:0005634">
    <property type="term" value="C:nucleus"/>
    <property type="evidence" value="ECO:0007669"/>
    <property type="project" value="UniProtKB-SubCell"/>
</dbReference>
<proteinExistence type="predicted"/>
<evidence type="ECO:0000256" key="7">
    <source>
        <dbReference type="ARBA" id="ARBA00023125"/>
    </source>
</evidence>
<evidence type="ECO:0000256" key="10">
    <source>
        <dbReference type="PROSITE-ProRule" id="PRU00042"/>
    </source>
</evidence>
<dbReference type="InterPro" id="IPR003309">
    <property type="entry name" value="SCAN_dom"/>
</dbReference>
<evidence type="ECO:0000256" key="9">
    <source>
        <dbReference type="ARBA" id="ARBA00023242"/>
    </source>
</evidence>
<evidence type="ECO:0000256" key="1">
    <source>
        <dbReference type="ARBA" id="ARBA00004123"/>
    </source>
</evidence>
<evidence type="ECO:0000256" key="11">
    <source>
        <dbReference type="SAM" id="MobiDB-lite"/>
    </source>
</evidence>
<feature type="domain" description="C2H2-type" evidence="12">
    <location>
        <begin position="482"/>
        <end position="509"/>
    </location>
</feature>
<dbReference type="Gene3D" id="3.30.160.60">
    <property type="entry name" value="Classic Zinc Finger"/>
    <property type="match status" value="5"/>
</dbReference>
<dbReference type="PANTHER" id="PTHR24394">
    <property type="entry name" value="ZINC FINGER PROTEIN"/>
    <property type="match status" value="1"/>
</dbReference>
<dbReference type="AlphaFoldDB" id="A0ABD0X8D0"/>
<keyword evidence="3" id="KW-0677">Repeat</keyword>
<keyword evidence="6" id="KW-0805">Transcription regulation</keyword>
<dbReference type="SUPFAM" id="SSF47353">
    <property type="entry name" value="Retrovirus capsid dimerization domain-like"/>
    <property type="match status" value="1"/>
</dbReference>
<feature type="domain" description="C2H2-type" evidence="12">
    <location>
        <begin position="426"/>
        <end position="453"/>
    </location>
</feature>
<feature type="compositionally biased region" description="Basic and acidic residues" evidence="11">
    <location>
        <begin position="102"/>
        <end position="124"/>
    </location>
</feature>
<dbReference type="GO" id="GO:0008270">
    <property type="term" value="F:zinc ion binding"/>
    <property type="evidence" value="ECO:0007669"/>
    <property type="project" value="UniProtKB-KW"/>
</dbReference>
<evidence type="ECO:0000256" key="4">
    <source>
        <dbReference type="ARBA" id="ARBA00022771"/>
    </source>
</evidence>
<dbReference type="SMART" id="SM00355">
    <property type="entry name" value="ZnF_C2H2"/>
    <property type="match status" value="6"/>
</dbReference>
<keyword evidence="15" id="KW-1185">Reference proteome</keyword>
<evidence type="ECO:0000313" key="15">
    <source>
        <dbReference type="Proteomes" id="UP001557470"/>
    </source>
</evidence>
<dbReference type="PROSITE" id="PS50804">
    <property type="entry name" value="SCAN_BOX"/>
    <property type="match status" value="1"/>
</dbReference>
<evidence type="ECO:0000256" key="3">
    <source>
        <dbReference type="ARBA" id="ARBA00022737"/>
    </source>
</evidence>
<dbReference type="FunFam" id="3.30.160.60:FF:002343">
    <property type="entry name" value="Zinc finger protein 33A"/>
    <property type="match status" value="1"/>
</dbReference>
<gene>
    <name evidence="14" type="ORF">UPYG_G00120020</name>
</gene>